<sequence>MPTRIRGTATGPSIRGGASCTLLYSDFASLSSVRSLQTPYSENRVIDNDPFYIAAD</sequence>
<keyword evidence="2" id="KW-1185">Reference proteome</keyword>
<evidence type="ECO:0000313" key="2">
    <source>
        <dbReference type="Proteomes" id="UP000282454"/>
    </source>
</evidence>
<accession>A0A421B2U3</accession>
<name>A0A421B2U3_9PSEU</name>
<comment type="caution">
    <text evidence="1">The sequence shown here is derived from an EMBL/GenBank/DDBJ whole genome shotgun (WGS) entry which is preliminary data.</text>
</comment>
<dbReference type="EMBL" id="RCDD01000002">
    <property type="protein sequence ID" value="RLK58697.1"/>
    <property type="molecule type" value="Genomic_DNA"/>
</dbReference>
<reference evidence="1 2" key="1">
    <citation type="submission" date="2018-10" db="EMBL/GenBank/DDBJ databases">
        <title>Genomic Encyclopedia of Archaeal and Bacterial Type Strains, Phase II (KMG-II): from individual species to whole genera.</title>
        <authorList>
            <person name="Goeker M."/>
        </authorList>
    </citation>
    <scope>NUCLEOTIDE SEQUENCE [LARGE SCALE GENOMIC DNA]</scope>
    <source>
        <strain evidence="1 2">DSM 45657</strain>
    </source>
</reference>
<organism evidence="1 2">
    <name type="scientific">Actinokineospora cianjurensis</name>
    <dbReference type="NCBI Taxonomy" id="585224"/>
    <lineage>
        <taxon>Bacteria</taxon>
        <taxon>Bacillati</taxon>
        <taxon>Actinomycetota</taxon>
        <taxon>Actinomycetes</taxon>
        <taxon>Pseudonocardiales</taxon>
        <taxon>Pseudonocardiaceae</taxon>
        <taxon>Actinokineospora</taxon>
    </lineage>
</organism>
<evidence type="ECO:0000313" key="1">
    <source>
        <dbReference type="EMBL" id="RLK58697.1"/>
    </source>
</evidence>
<dbReference type="AlphaFoldDB" id="A0A421B2U3"/>
<dbReference type="Proteomes" id="UP000282454">
    <property type="component" value="Unassembled WGS sequence"/>
</dbReference>
<proteinExistence type="predicted"/>
<protein>
    <submittedName>
        <fullName evidence="1">Uncharacterized protein</fullName>
    </submittedName>
</protein>
<gene>
    <name evidence="1" type="ORF">CLV68_3170</name>
</gene>